<gene>
    <name evidence="2" type="ORF">P3T76_003127</name>
</gene>
<keyword evidence="3" id="KW-1185">Reference proteome</keyword>
<accession>A0AAD9GVV0</accession>
<evidence type="ECO:0000313" key="3">
    <source>
        <dbReference type="Proteomes" id="UP001259832"/>
    </source>
</evidence>
<evidence type="ECO:0000256" key="1">
    <source>
        <dbReference type="SAM" id="MobiDB-lite"/>
    </source>
</evidence>
<comment type="caution">
    <text evidence="2">The sequence shown here is derived from an EMBL/GenBank/DDBJ whole genome shotgun (WGS) entry which is preliminary data.</text>
</comment>
<feature type="region of interest" description="Disordered" evidence="1">
    <location>
        <begin position="85"/>
        <end position="122"/>
    </location>
</feature>
<organism evidence="2 3">
    <name type="scientific">Phytophthora citrophthora</name>
    <dbReference type="NCBI Taxonomy" id="4793"/>
    <lineage>
        <taxon>Eukaryota</taxon>
        <taxon>Sar</taxon>
        <taxon>Stramenopiles</taxon>
        <taxon>Oomycota</taxon>
        <taxon>Peronosporomycetes</taxon>
        <taxon>Peronosporales</taxon>
        <taxon>Peronosporaceae</taxon>
        <taxon>Phytophthora</taxon>
    </lineage>
</organism>
<name>A0AAD9GVV0_9STRA</name>
<feature type="compositionally biased region" description="Polar residues" evidence="1">
    <location>
        <begin position="93"/>
        <end position="105"/>
    </location>
</feature>
<dbReference type="Proteomes" id="UP001259832">
    <property type="component" value="Unassembled WGS sequence"/>
</dbReference>
<evidence type="ECO:0000313" key="2">
    <source>
        <dbReference type="EMBL" id="KAK1946079.1"/>
    </source>
</evidence>
<reference evidence="2" key="1">
    <citation type="submission" date="2023-08" db="EMBL/GenBank/DDBJ databases">
        <title>Reference Genome Resource for the Citrus Pathogen Phytophthora citrophthora.</title>
        <authorList>
            <person name="Moller H."/>
            <person name="Coetzee B."/>
            <person name="Rose L.J."/>
            <person name="Van Niekerk J.M."/>
        </authorList>
    </citation>
    <scope>NUCLEOTIDE SEQUENCE</scope>
    <source>
        <strain evidence="2">STE-U-9442</strain>
    </source>
</reference>
<dbReference type="EMBL" id="JASMQC010000004">
    <property type="protein sequence ID" value="KAK1946079.1"/>
    <property type="molecule type" value="Genomic_DNA"/>
</dbReference>
<feature type="compositionally biased region" description="Polar residues" evidence="1">
    <location>
        <begin position="112"/>
        <end position="122"/>
    </location>
</feature>
<dbReference type="AlphaFoldDB" id="A0AAD9GVV0"/>
<protein>
    <submittedName>
        <fullName evidence="2">Uncharacterized protein</fullName>
    </submittedName>
</protein>
<sequence>METPHSSTEFRPPDEIYLYSQSAEEGSSYDRHQGPRAESGEWFEGAAYVRNGGLHAEVLEPEAVEQEGRAKMQLNVLRYSNCRRRQPSVDGQGLSSVDGHTSSGDGNKCGWNDSQPTRCEVT</sequence>
<proteinExistence type="predicted"/>